<organism evidence="2 3">
    <name type="scientific">Streptococcus canis</name>
    <dbReference type="NCBI Taxonomy" id="1329"/>
    <lineage>
        <taxon>Bacteria</taxon>
        <taxon>Bacillati</taxon>
        <taxon>Bacillota</taxon>
        <taxon>Bacilli</taxon>
        <taxon>Lactobacillales</taxon>
        <taxon>Streptococcaceae</taxon>
        <taxon>Streptococcus</taxon>
    </lineage>
</organism>
<dbReference type="AlphaFoldDB" id="A0AAE4TRQ4"/>
<proteinExistence type="predicted"/>
<gene>
    <name evidence="2" type="ORF">KB584_06440</name>
</gene>
<feature type="domain" description="Primase C-terminal 1" evidence="1">
    <location>
        <begin position="182"/>
        <end position="247"/>
    </location>
</feature>
<accession>A0AAE4TRQ4</accession>
<reference evidence="2" key="1">
    <citation type="submission" date="2021-04" db="EMBL/GenBank/DDBJ databases">
        <title>Draft genomes of 20 S. canis strains.</title>
        <authorList>
            <person name="Pagnossin D."/>
            <person name="Weir W."/>
            <person name="Smith A."/>
            <person name="Ure R."/>
            <person name="Oravcova K."/>
        </authorList>
    </citation>
    <scope>NUCLEOTIDE SEQUENCE</scope>
    <source>
        <strain evidence="2">284</strain>
    </source>
</reference>
<evidence type="ECO:0000313" key="3">
    <source>
        <dbReference type="Proteomes" id="UP001186118"/>
    </source>
</evidence>
<protein>
    <submittedName>
        <fullName evidence="2">DUF3987 domain-containing protein</fullName>
    </submittedName>
</protein>
<name>A0AAE4TRQ4_STRCB</name>
<evidence type="ECO:0000313" key="2">
    <source>
        <dbReference type="EMBL" id="MDV5977101.1"/>
    </source>
</evidence>
<dbReference type="InterPro" id="IPR014820">
    <property type="entry name" value="PriCT_1"/>
</dbReference>
<dbReference type="EMBL" id="JAGQEX010000011">
    <property type="protein sequence ID" value="MDV5977101.1"/>
    <property type="molecule type" value="Genomic_DNA"/>
</dbReference>
<sequence length="757" mass="86072">MLNFKIHTATCIGNSSNCIYPNEVLVSDRDSFIKAISFDHVTAEFQGSYRSKDKFITSNCIPMDCDNDHSDDEKDWVTPFDVAMAFPDVCFYASYSRNHMKVKGSKSARPRFHVYFPVEEIKDADEYADYKVQIQAKFPYFDDNALDAARFIYGTSNPEVELYEGDLTVTDYLGRRKFEDLPILGSQIQEGSRNSTLSHFAGIMLKRYGKSEKAKKAFLEESEKCNPPLDREELSLIWKSAISFYENISKQKGYIPPDEYKKVSWEKPLPFTGEKMPDFPIEALPKALRNYAIAVGKSTQTPVDMAAVGVLATVSACMKNLYKVEGKADWHEPTNIYSVIIAEPSERKSAVISLVIKPVDEYIKKYNQIHKVEFEMSKVIKQRLENKKNSLLSQSKKKGEDKTASEFNDEIRSVVEELVNFTESKPLKVYVDDTTTEKLTESLAENNNAISIISSEGGIFDVISGTYSSKVNIDVFLKAYSGENISVDRIMRNSIYVENACLSILLSVQPVVIGELMRNKKFRHRGLTARFLYTTPQSFVGKRTLESECISKDVYREYKELIDNILMEEKTGNTQIIKLSEKAKELLKEYFDWVEQKLVGEFTMYSDWLGKLVGNTLRIAGILARSSVIKKDVGDALLEEDSPIVIDEEVFSNAVKIGKYFLVHAVNAYGDMGVRSDFKAALMVLEKLKEKELVNITRREVMRLCRWVGSAEEAQSILDNLEDYGYIRLSEIDPAEKMRNGRPKNVVYSINPSVLSE</sequence>
<comment type="caution">
    <text evidence="2">The sequence shown here is derived from an EMBL/GenBank/DDBJ whole genome shotgun (WGS) entry which is preliminary data.</text>
</comment>
<evidence type="ECO:0000259" key="1">
    <source>
        <dbReference type="SMART" id="SM00942"/>
    </source>
</evidence>
<dbReference type="SMART" id="SM00942">
    <property type="entry name" value="PriCT_1"/>
    <property type="match status" value="1"/>
</dbReference>
<dbReference type="Pfam" id="PF13148">
    <property type="entry name" value="DUF3987"/>
    <property type="match status" value="1"/>
</dbReference>
<dbReference type="Proteomes" id="UP001186118">
    <property type="component" value="Unassembled WGS sequence"/>
</dbReference>
<dbReference type="RefSeq" id="WP_317610138.1">
    <property type="nucleotide sequence ID" value="NZ_JAGQEX010000011.1"/>
</dbReference>
<dbReference type="InterPro" id="IPR025048">
    <property type="entry name" value="DUF3987"/>
</dbReference>